<protein>
    <submittedName>
        <fullName evidence="2">Uncharacterized protein</fullName>
    </submittedName>
</protein>
<dbReference type="Gene3D" id="3.60.10.10">
    <property type="entry name" value="Endonuclease/exonuclease/phosphatase"/>
    <property type="match status" value="1"/>
</dbReference>
<dbReference type="Proteomes" id="UP001652660">
    <property type="component" value="Chromosome 4c"/>
</dbReference>
<dbReference type="SUPFAM" id="SSF56219">
    <property type="entry name" value="DNase I-like"/>
    <property type="match status" value="1"/>
</dbReference>
<proteinExistence type="predicted"/>
<reference evidence="2" key="1">
    <citation type="submission" date="2025-08" db="UniProtKB">
        <authorList>
            <consortium name="RefSeq"/>
        </authorList>
    </citation>
    <scope>IDENTIFICATION</scope>
    <source>
        <tissue evidence="2">Leaves</tissue>
    </source>
</reference>
<keyword evidence="1" id="KW-1185">Reference proteome</keyword>
<gene>
    <name evidence="2" type="primary">LOC140004704</name>
</gene>
<evidence type="ECO:0000313" key="1">
    <source>
        <dbReference type="Proteomes" id="UP001652660"/>
    </source>
</evidence>
<evidence type="ECO:0000313" key="2">
    <source>
        <dbReference type="RefSeq" id="XP_071900945.1"/>
    </source>
</evidence>
<dbReference type="InterPro" id="IPR036691">
    <property type="entry name" value="Endo/exonu/phosph_ase_sf"/>
</dbReference>
<sequence>MGDMNDIVSNGEKWGGRERADISFKVFRDFINTNELMDIGYEGKPWTWSNRWDNEGEARERLDRVLGSGNWCKSFRNARCRHLETEGSDHSMLMVDTSPTFGKKWKKRFVFDGNWLQYKEVGNIVKSAWNNM</sequence>
<accession>A0ABM4U0X9</accession>
<organism evidence="1 2">
    <name type="scientific">Coffea arabica</name>
    <name type="common">Arabian coffee</name>
    <dbReference type="NCBI Taxonomy" id="13443"/>
    <lineage>
        <taxon>Eukaryota</taxon>
        <taxon>Viridiplantae</taxon>
        <taxon>Streptophyta</taxon>
        <taxon>Embryophyta</taxon>
        <taxon>Tracheophyta</taxon>
        <taxon>Spermatophyta</taxon>
        <taxon>Magnoliopsida</taxon>
        <taxon>eudicotyledons</taxon>
        <taxon>Gunneridae</taxon>
        <taxon>Pentapetalae</taxon>
        <taxon>asterids</taxon>
        <taxon>lamiids</taxon>
        <taxon>Gentianales</taxon>
        <taxon>Rubiaceae</taxon>
        <taxon>Ixoroideae</taxon>
        <taxon>Gardenieae complex</taxon>
        <taxon>Bertiereae - Coffeeae clade</taxon>
        <taxon>Coffeeae</taxon>
        <taxon>Coffea</taxon>
    </lineage>
</organism>
<name>A0ABM4U0X9_COFAR</name>
<dbReference type="GeneID" id="140004704"/>
<dbReference type="RefSeq" id="XP_071900945.1">
    <property type="nucleotide sequence ID" value="XM_072044844.1"/>
</dbReference>
<dbReference type="PANTHER" id="PTHR33710">
    <property type="entry name" value="BNAC02G09200D PROTEIN"/>
    <property type="match status" value="1"/>
</dbReference>
<dbReference type="PANTHER" id="PTHR33710:SF79">
    <property type="entry name" value="OS06G0205337 PROTEIN"/>
    <property type="match status" value="1"/>
</dbReference>